<name>A0A8J7PDB0_9BACT</name>
<gene>
    <name evidence="3" type="ORF">J0M35_20535</name>
</gene>
<dbReference type="EMBL" id="JAFLCK010000053">
    <property type="protein sequence ID" value="MBN8662767.1"/>
    <property type="molecule type" value="Genomic_DNA"/>
</dbReference>
<evidence type="ECO:0000256" key="2">
    <source>
        <dbReference type="SAM" id="SignalP"/>
    </source>
</evidence>
<feature type="compositionally biased region" description="Polar residues" evidence="1">
    <location>
        <begin position="181"/>
        <end position="193"/>
    </location>
</feature>
<sequence>MKLRLGLILTLLPGLLLAFASSSLAAEDSGHLLIKEAKALFEQYKALDHDSDPALVDLYSDDAVIYAALDRTGGGQTQEKFSKSEYAQEIKRSLKDPHVRELNSKTTMETPVIKTERHQIMEDKGLKDEVVVSVSFLAKHDHSALKVHWLLKKDSQGKLKIFEEHSLAYSMRKHRLKQASKPDSQPSQKESQD</sequence>
<protein>
    <recommendedName>
        <fullName evidence="5">Nuclear transport factor 2 family protein</fullName>
    </recommendedName>
</protein>
<dbReference type="Proteomes" id="UP000664277">
    <property type="component" value="Unassembled WGS sequence"/>
</dbReference>
<evidence type="ECO:0000313" key="4">
    <source>
        <dbReference type="Proteomes" id="UP000664277"/>
    </source>
</evidence>
<keyword evidence="2" id="KW-0732">Signal</keyword>
<evidence type="ECO:0000313" key="3">
    <source>
        <dbReference type="EMBL" id="MBN8662767.1"/>
    </source>
</evidence>
<feature type="region of interest" description="Disordered" evidence="1">
    <location>
        <begin position="173"/>
        <end position="193"/>
    </location>
</feature>
<reference evidence="3" key="1">
    <citation type="submission" date="2021-02" db="EMBL/GenBank/DDBJ databases">
        <title>Genome-Resolved Metagenomics of a Microbial Community Performing Photosynthetic Biological Nutrient Removal.</title>
        <authorList>
            <person name="Mcdaniel E.A."/>
        </authorList>
    </citation>
    <scope>NUCLEOTIDE SEQUENCE</scope>
    <source>
        <strain evidence="3">UWPOB_OBS1</strain>
    </source>
</reference>
<organism evidence="3 4">
    <name type="scientific">Candidatus Obscuribacter phosphatis</name>
    <dbReference type="NCBI Taxonomy" id="1906157"/>
    <lineage>
        <taxon>Bacteria</taxon>
        <taxon>Bacillati</taxon>
        <taxon>Candidatus Melainabacteria</taxon>
        <taxon>Candidatus Obscuribacterales</taxon>
        <taxon>Candidatus Obscuribacteraceae</taxon>
        <taxon>Candidatus Obscuribacter</taxon>
    </lineage>
</organism>
<dbReference type="AlphaFoldDB" id="A0A8J7PDB0"/>
<evidence type="ECO:0008006" key="5">
    <source>
        <dbReference type="Google" id="ProtNLM"/>
    </source>
</evidence>
<accession>A0A8J7PDB0</accession>
<evidence type="ECO:0000256" key="1">
    <source>
        <dbReference type="SAM" id="MobiDB-lite"/>
    </source>
</evidence>
<comment type="caution">
    <text evidence="3">The sequence shown here is derived from an EMBL/GenBank/DDBJ whole genome shotgun (WGS) entry which is preliminary data.</text>
</comment>
<proteinExistence type="predicted"/>
<feature type="chain" id="PRO_5035218337" description="Nuclear transport factor 2 family protein" evidence="2">
    <location>
        <begin position="26"/>
        <end position="193"/>
    </location>
</feature>
<feature type="signal peptide" evidence="2">
    <location>
        <begin position="1"/>
        <end position="25"/>
    </location>
</feature>